<dbReference type="PATRIC" id="fig|1434118.4.peg.1231"/>
<evidence type="ECO:0000259" key="8">
    <source>
        <dbReference type="PROSITE" id="PS50059"/>
    </source>
</evidence>
<dbReference type="Pfam" id="PF22199">
    <property type="entry name" value="FKBP26_IF"/>
    <property type="match status" value="1"/>
</dbReference>
<evidence type="ECO:0000256" key="5">
    <source>
        <dbReference type="PROSITE-ProRule" id="PRU00277"/>
    </source>
</evidence>
<dbReference type="KEGG" id="msj:MSSAC_0957"/>
<dbReference type="Pfam" id="PF00254">
    <property type="entry name" value="FKBP_C"/>
    <property type="match status" value="1"/>
</dbReference>
<sequence>MAIQKGDFIKLNYTGRFEDGRIFDTTDEELAKKEEIFNPRGLYGGDVVIVGAGHTIEGLDEDLEGKEAGYSSTITIPPEKAFGPSDSKLIETVSITKFQDRNVHPGLPVELDGRRGVVNRVIGRRVTVDFNSPLAGKTVSYEYTIEKLLEDNVEKIQGLLALYTGMRDMEVEIVDGVAKINVPTGLTFNQRWLMAKNRVASELFKYAGFKEIQIIEKLTAEAEVPVPAEPEAEAGAEAEAETEAEAEAEAEAEVKEETSESQE</sequence>
<dbReference type="SUPFAM" id="SSF54534">
    <property type="entry name" value="FKBP-like"/>
    <property type="match status" value="1"/>
</dbReference>
<dbReference type="EC" id="5.2.1.8" evidence="6"/>
<reference evidence="9 10" key="1">
    <citation type="submission" date="2014-07" db="EMBL/GenBank/DDBJ databases">
        <title>Methanogenic archaea and the global carbon cycle.</title>
        <authorList>
            <person name="Henriksen J.R."/>
            <person name="Luke J."/>
            <person name="Reinhart S."/>
            <person name="Benedict M.N."/>
            <person name="Youngblut N.D."/>
            <person name="Metcalf M.E."/>
            <person name="Whitaker R.J."/>
            <person name="Metcalf W.W."/>
        </authorList>
    </citation>
    <scope>NUCLEOTIDE SEQUENCE [LARGE SCALE GENOMIC DNA]</scope>
    <source>
        <strain evidence="9 10">C2J</strain>
    </source>
</reference>
<comment type="catalytic activity">
    <reaction evidence="1 5 6">
        <text>[protein]-peptidylproline (omega=180) = [protein]-peptidylproline (omega=0)</text>
        <dbReference type="Rhea" id="RHEA:16237"/>
        <dbReference type="Rhea" id="RHEA-COMP:10747"/>
        <dbReference type="Rhea" id="RHEA-COMP:10748"/>
        <dbReference type="ChEBI" id="CHEBI:83833"/>
        <dbReference type="ChEBI" id="CHEBI:83834"/>
        <dbReference type="EC" id="5.2.1.8"/>
    </reaction>
</comment>
<comment type="similarity">
    <text evidence="2 6">Belongs to the FKBP-type PPIase family.</text>
</comment>
<evidence type="ECO:0000256" key="6">
    <source>
        <dbReference type="RuleBase" id="RU003915"/>
    </source>
</evidence>
<accession>A0A0E3PM91</accession>
<feature type="domain" description="PPIase FKBP-type" evidence="8">
    <location>
        <begin position="6"/>
        <end position="84"/>
    </location>
</feature>
<dbReference type="InterPro" id="IPR048261">
    <property type="entry name" value="SlpA/SlyD-like_ins_sf"/>
</dbReference>
<dbReference type="EMBL" id="CP009508">
    <property type="protein sequence ID" value="AKB35547.1"/>
    <property type="molecule type" value="Genomic_DNA"/>
</dbReference>
<evidence type="ECO:0000256" key="7">
    <source>
        <dbReference type="SAM" id="MobiDB-lite"/>
    </source>
</evidence>
<keyword evidence="3 5" id="KW-0697">Rotamase</keyword>
<dbReference type="InterPro" id="IPR046357">
    <property type="entry name" value="PPIase_dom_sf"/>
</dbReference>
<dbReference type="PANTHER" id="PTHR47861">
    <property type="entry name" value="FKBP-TYPE PEPTIDYL-PROLYL CIS-TRANS ISOMERASE SLYD"/>
    <property type="match status" value="1"/>
</dbReference>
<evidence type="ECO:0000313" key="10">
    <source>
        <dbReference type="Proteomes" id="UP000033123"/>
    </source>
</evidence>
<dbReference type="GeneID" id="24870531"/>
<evidence type="ECO:0000256" key="2">
    <source>
        <dbReference type="ARBA" id="ARBA00006577"/>
    </source>
</evidence>
<evidence type="ECO:0000313" key="9">
    <source>
        <dbReference type="EMBL" id="AKB35547.1"/>
    </source>
</evidence>
<dbReference type="Gene3D" id="3.10.50.40">
    <property type="match status" value="1"/>
</dbReference>
<dbReference type="InterPro" id="IPR001179">
    <property type="entry name" value="PPIase_FKBP_dom"/>
</dbReference>
<dbReference type="AlphaFoldDB" id="A0A0E3PM91"/>
<proteinExistence type="inferred from homology"/>
<dbReference type="Gene3D" id="3.30.70.2210">
    <property type="match status" value="1"/>
</dbReference>
<evidence type="ECO:0000256" key="3">
    <source>
        <dbReference type="ARBA" id="ARBA00023110"/>
    </source>
</evidence>
<dbReference type="PANTHER" id="PTHR47861:SF2">
    <property type="entry name" value="LONG-TYPE PEPTIDYL-PROLYL CIS-TRANS ISOMERASE"/>
    <property type="match status" value="1"/>
</dbReference>
<dbReference type="Pfam" id="PF18046">
    <property type="entry name" value="FKBP26_C"/>
    <property type="match status" value="1"/>
</dbReference>
<dbReference type="RefSeq" id="WP_048180486.1">
    <property type="nucleotide sequence ID" value="NZ_CP009508.1"/>
</dbReference>
<dbReference type="PROSITE" id="PS50059">
    <property type="entry name" value="FKBP_PPIASE"/>
    <property type="match status" value="1"/>
</dbReference>
<feature type="compositionally biased region" description="Basic and acidic residues" evidence="7">
    <location>
        <begin position="252"/>
        <end position="263"/>
    </location>
</feature>
<dbReference type="HOGENOM" id="CLU_073526_0_0_2"/>
<gene>
    <name evidence="9" type="ORF">MSSAC_0957</name>
</gene>
<dbReference type="InterPro" id="IPR040825">
    <property type="entry name" value="FKBP26_C"/>
</dbReference>
<evidence type="ECO:0000256" key="1">
    <source>
        <dbReference type="ARBA" id="ARBA00000971"/>
    </source>
</evidence>
<feature type="compositionally biased region" description="Acidic residues" evidence="7">
    <location>
        <begin position="230"/>
        <end position="251"/>
    </location>
</feature>
<evidence type="ECO:0000256" key="4">
    <source>
        <dbReference type="ARBA" id="ARBA00023235"/>
    </source>
</evidence>
<dbReference type="STRING" id="1434118.MSSAC_0957"/>
<dbReference type="InterPro" id="IPR054016">
    <property type="entry name" value="FKBP26_IF"/>
</dbReference>
<protein>
    <recommendedName>
        <fullName evidence="6">Peptidyl-prolyl cis-trans isomerase</fullName>
        <ecNumber evidence="6">5.2.1.8</ecNumber>
    </recommendedName>
</protein>
<dbReference type="GO" id="GO:0003755">
    <property type="term" value="F:peptidyl-prolyl cis-trans isomerase activity"/>
    <property type="evidence" value="ECO:0007669"/>
    <property type="project" value="UniProtKB-UniRule"/>
</dbReference>
<feature type="region of interest" description="Disordered" evidence="7">
    <location>
        <begin position="224"/>
        <end position="263"/>
    </location>
</feature>
<organism evidence="9 10">
    <name type="scientific">Methanosarcina siciliae C2J</name>
    <dbReference type="NCBI Taxonomy" id="1434118"/>
    <lineage>
        <taxon>Archaea</taxon>
        <taxon>Methanobacteriati</taxon>
        <taxon>Methanobacteriota</taxon>
        <taxon>Stenosarchaea group</taxon>
        <taxon>Methanomicrobia</taxon>
        <taxon>Methanosarcinales</taxon>
        <taxon>Methanosarcinaceae</taxon>
        <taxon>Methanosarcina</taxon>
    </lineage>
</organism>
<name>A0A0E3PM91_9EURY</name>
<dbReference type="Proteomes" id="UP000033123">
    <property type="component" value="Chromosome"/>
</dbReference>
<keyword evidence="4 5" id="KW-0413">Isomerase</keyword>
<dbReference type="Gene3D" id="2.40.10.330">
    <property type="match status" value="1"/>
</dbReference>